<comment type="function">
    <text evidence="11">Plays a role in repairing double-strand DNA breaks, probably involving stabilizing or processing branched DNA or blocked replication forks.</text>
</comment>
<evidence type="ECO:0000256" key="10">
    <source>
        <dbReference type="ARBA" id="ARBA00023204"/>
    </source>
</evidence>
<dbReference type="GO" id="GO:0016787">
    <property type="term" value="F:hydrolase activity"/>
    <property type="evidence" value="ECO:0007669"/>
    <property type="project" value="UniProtKB-KW"/>
</dbReference>
<keyword evidence="16" id="KW-1185">Reference proteome</keyword>
<reference evidence="16" key="1">
    <citation type="submission" date="2016-10" db="EMBL/GenBank/DDBJ databases">
        <authorList>
            <person name="Varghese N."/>
            <person name="Submissions S."/>
        </authorList>
    </citation>
    <scope>NUCLEOTIDE SEQUENCE [LARGE SCALE GENOMIC DNA]</scope>
    <source>
        <strain evidence="16">CGMCC 1.10683</strain>
    </source>
</reference>
<proteinExistence type="inferred from homology"/>
<accession>A0A1I6PV94</accession>
<evidence type="ECO:0000256" key="3">
    <source>
        <dbReference type="ARBA" id="ARBA00022763"/>
    </source>
</evidence>
<dbReference type="CDD" id="cd01121">
    <property type="entry name" value="RadA_SMS_N"/>
    <property type="match status" value="1"/>
</dbReference>
<comment type="domain">
    <text evidence="11">The middle region has homology to RecA with ATPase motifs including the RadA KNRFG motif, while the C-terminus is homologous to Lon protease.</text>
</comment>
<keyword evidence="1 11" id="KW-0479">Metal-binding</keyword>
<dbReference type="AlphaFoldDB" id="A0A1I6PV94"/>
<evidence type="ECO:0000256" key="7">
    <source>
        <dbReference type="ARBA" id="ARBA00022840"/>
    </source>
</evidence>
<keyword evidence="6 13" id="KW-0862">Zinc</keyword>
<evidence type="ECO:0000256" key="5">
    <source>
        <dbReference type="ARBA" id="ARBA00022801"/>
    </source>
</evidence>
<dbReference type="SUPFAM" id="SSF54211">
    <property type="entry name" value="Ribosomal protein S5 domain 2-like"/>
    <property type="match status" value="1"/>
</dbReference>
<dbReference type="NCBIfam" id="TIGR00416">
    <property type="entry name" value="sms"/>
    <property type="match status" value="1"/>
</dbReference>
<dbReference type="InterPro" id="IPR004504">
    <property type="entry name" value="DNA_repair_RadA"/>
</dbReference>
<keyword evidence="2 11" id="KW-0547">Nucleotide-binding</keyword>
<dbReference type="InterPro" id="IPR020568">
    <property type="entry name" value="Ribosomal_Su5_D2-typ_SF"/>
</dbReference>
<evidence type="ECO:0000256" key="4">
    <source>
        <dbReference type="ARBA" id="ARBA00022771"/>
    </source>
</evidence>
<dbReference type="HAMAP" id="MF_01498">
    <property type="entry name" value="RadA_bact"/>
    <property type="match status" value="1"/>
</dbReference>
<dbReference type="STRING" id="871741.SAMN05192570_1312"/>
<dbReference type="OrthoDB" id="9803906at2"/>
<gene>
    <name evidence="11" type="primary">radA</name>
    <name evidence="15" type="ORF">SAMN05192570_1312</name>
</gene>
<dbReference type="InterPro" id="IPR003593">
    <property type="entry name" value="AAA+_ATPase"/>
</dbReference>
<feature type="binding site" evidence="11">
    <location>
        <begin position="96"/>
        <end position="103"/>
    </location>
    <ligand>
        <name>ATP</name>
        <dbReference type="ChEBI" id="CHEBI:30616"/>
    </ligand>
</feature>
<keyword evidence="5" id="KW-0378">Hydrolase</keyword>
<dbReference type="GO" id="GO:0140664">
    <property type="term" value="F:ATP-dependent DNA damage sensor activity"/>
    <property type="evidence" value="ECO:0007669"/>
    <property type="project" value="InterPro"/>
</dbReference>
<evidence type="ECO:0000313" key="15">
    <source>
        <dbReference type="EMBL" id="SFS44157.1"/>
    </source>
</evidence>
<sequence>MARDGAIYVCQSCGAVHGKWSGQCGACGQWNSIVEESRAAPPGALKPAATSRARGVQFETLQSDTPEPPRIVTGVGEFDRVCGGGVVPGSAILLGGDPGVGKSTLLLEVTAKAAMAGASVAYISGEEAVEQIRARAKRMGLASAPVNLASATALREIVGTLKREKFDIVIIDSIQTLWSDAHEAGPGSVTQVRACAGELVRLAKAQGVAVVLVGHVTKDGQIAGPRVVEHMVDAVLSFEGERGYPFRILRAGKNRFGATDEIGVFEMGDAGLREVANPSALFLGDSTERAPGSAVFAGIEGSRPVLVEVQALVAPSAYGTPRRAVVGWDSGRLAMVLAVLEARCGLGFGDRDVYLNVAGGLRINEPAADLAAAAALISSANDMPLPQGCVVFGEISLSGEVRAVGRAEARLREAAKLGFDQALSPPLTAKDKGVRLTAVSRLGEAVERISESRY</sequence>
<evidence type="ECO:0000256" key="1">
    <source>
        <dbReference type="ARBA" id="ARBA00022723"/>
    </source>
</evidence>
<dbReference type="Proteomes" id="UP000198788">
    <property type="component" value="Unassembled WGS sequence"/>
</dbReference>
<evidence type="ECO:0000256" key="13">
    <source>
        <dbReference type="RuleBase" id="RU003555"/>
    </source>
</evidence>
<protein>
    <recommendedName>
        <fullName evidence="11 12">DNA repair protein RadA</fullName>
    </recommendedName>
</protein>
<comment type="similarity">
    <text evidence="11 13">Belongs to the RecA family. RadA subfamily.</text>
</comment>
<keyword evidence="10 11" id="KW-0234">DNA repair</keyword>
<dbReference type="GO" id="GO:0008270">
    <property type="term" value="F:zinc ion binding"/>
    <property type="evidence" value="ECO:0007669"/>
    <property type="project" value="UniProtKB-KW"/>
</dbReference>
<keyword evidence="8 11" id="KW-0346">Stress response</keyword>
<dbReference type="PROSITE" id="PS50162">
    <property type="entry name" value="RECA_2"/>
    <property type="match status" value="1"/>
</dbReference>
<dbReference type="GO" id="GO:0005524">
    <property type="term" value="F:ATP binding"/>
    <property type="evidence" value="ECO:0007669"/>
    <property type="project" value="UniProtKB-UniRule"/>
</dbReference>
<dbReference type="InterPro" id="IPR014721">
    <property type="entry name" value="Ribsml_uS5_D2-typ_fold_subgr"/>
</dbReference>
<dbReference type="InterPro" id="IPR020588">
    <property type="entry name" value="RecA_ATP-bd"/>
</dbReference>
<evidence type="ECO:0000256" key="11">
    <source>
        <dbReference type="HAMAP-Rule" id="MF_01498"/>
    </source>
</evidence>
<feature type="domain" description="RecA family profile 1" evidence="14">
    <location>
        <begin position="67"/>
        <end position="216"/>
    </location>
</feature>
<evidence type="ECO:0000259" key="14">
    <source>
        <dbReference type="PROSITE" id="PS50162"/>
    </source>
</evidence>
<dbReference type="FunFam" id="3.40.50.300:FF:000050">
    <property type="entry name" value="DNA repair protein RadA"/>
    <property type="match status" value="1"/>
</dbReference>
<comment type="function">
    <text evidence="13">DNA-dependent ATPase involved in processing of recombination intermediates, plays a role in repairing DNA breaks. Stimulates the branch migration of RecA-mediated strand transfer reactions, allowing the 3' invading strand to extend heteroduplex DNA faster. Binds ssDNA in the presence of ADP but not other nucleotides, has ATPase activity that is stimulated by ssDNA and various branched DNA structures, but inhibited by SSB. Does not have RecA's homology-searching function.</text>
</comment>
<dbReference type="GO" id="GO:0000725">
    <property type="term" value="P:recombinational repair"/>
    <property type="evidence" value="ECO:0007669"/>
    <property type="project" value="UniProtKB-UniRule"/>
</dbReference>
<dbReference type="Pfam" id="PF13541">
    <property type="entry name" value="ChlI"/>
    <property type="match status" value="1"/>
</dbReference>
<dbReference type="PRINTS" id="PR01874">
    <property type="entry name" value="DNAREPAIRADA"/>
</dbReference>
<evidence type="ECO:0000256" key="9">
    <source>
        <dbReference type="ARBA" id="ARBA00023125"/>
    </source>
</evidence>
<dbReference type="GO" id="GO:0005829">
    <property type="term" value="C:cytosol"/>
    <property type="evidence" value="ECO:0007669"/>
    <property type="project" value="TreeGrafter"/>
</dbReference>
<dbReference type="Gene3D" id="3.40.50.300">
    <property type="entry name" value="P-loop containing nucleotide triphosphate hydrolases"/>
    <property type="match status" value="1"/>
</dbReference>
<dbReference type="SUPFAM" id="SSF52540">
    <property type="entry name" value="P-loop containing nucleoside triphosphate hydrolases"/>
    <property type="match status" value="1"/>
</dbReference>
<dbReference type="PANTHER" id="PTHR32472:SF10">
    <property type="entry name" value="DNA REPAIR PROTEIN RADA-LIKE PROTEIN"/>
    <property type="match status" value="1"/>
</dbReference>
<dbReference type="InterPro" id="IPR041166">
    <property type="entry name" value="Rubredoxin_2"/>
</dbReference>
<keyword evidence="9 11" id="KW-0238">DNA-binding</keyword>
<feature type="short sequence motif" description="RadA KNRFG motif" evidence="11">
    <location>
        <begin position="253"/>
        <end position="257"/>
    </location>
</feature>
<evidence type="ECO:0000256" key="2">
    <source>
        <dbReference type="ARBA" id="ARBA00022741"/>
    </source>
</evidence>
<dbReference type="EMBL" id="FOZV01000002">
    <property type="protein sequence ID" value="SFS44157.1"/>
    <property type="molecule type" value="Genomic_DNA"/>
</dbReference>
<evidence type="ECO:0000256" key="8">
    <source>
        <dbReference type="ARBA" id="ARBA00023016"/>
    </source>
</evidence>
<dbReference type="InterPro" id="IPR027417">
    <property type="entry name" value="P-loop_NTPase"/>
</dbReference>
<dbReference type="Pfam" id="PF13481">
    <property type="entry name" value="AAA_25"/>
    <property type="match status" value="1"/>
</dbReference>
<dbReference type="PANTHER" id="PTHR32472">
    <property type="entry name" value="DNA REPAIR PROTEIN RADA"/>
    <property type="match status" value="1"/>
</dbReference>
<dbReference type="RefSeq" id="WP_092308021.1">
    <property type="nucleotide sequence ID" value="NZ_FOZV01000002.1"/>
</dbReference>
<keyword evidence="7 11" id="KW-0067">ATP-binding</keyword>
<keyword evidence="4 13" id="KW-0863">Zinc-finger</keyword>
<name>A0A1I6PV94_9CAUL</name>
<dbReference type="SMART" id="SM00382">
    <property type="entry name" value="AAA"/>
    <property type="match status" value="1"/>
</dbReference>
<keyword evidence="3 11" id="KW-0227">DNA damage</keyword>
<dbReference type="Pfam" id="PF18073">
    <property type="entry name" value="Zn_ribbon_LapB"/>
    <property type="match status" value="1"/>
</dbReference>
<dbReference type="Gene3D" id="3.30.230.10">
    <property type="match status" value="1"/>
</dbReference>
<organism evidence="15 16">
    <name type="scientific">Brevundimonas viscosa</name>
    <dbReference type="NCBI Taxonomy" id="871741"/>
    <lineage>
        <taxon>Bacteria</taxon>
        <taxon>Pseudomonadati</taxon>
        <taxon>Pseudomonadota</taxon>
        <taxon>Alphaproteobacteria</taxon>
        <taxon>Caulobacterales</taxon>
        <taxon>Caulobacteraceae</taxon>
        <taxon>Brevundimonas</taxon>
    </lineage>
</organism>
<evidence type="ECO:0000313" key="16">
    <source>
        <dbReference type="Proteomes" id="UP000198788"/>
    </source>
</evidence>
<feature type="region of interest" description="Lon-protease-like" evidence="11">
    <location>
        <begin position="352"/>
        <end position="454"/>
    </location>
</feature>
<dbReference type="GO" id="GO:0003684">
    <property type="term" value="F:damaged DNA binding"/>
    <property type="evidence" value="ECO:0007669"/>
    <property type="project" value="InterPro"/>
</dbReference>
<evidence type="ECO:0000256" key="6">
    <source>
        <dbReference type="ARBA" id="ARBA00022833"/>
    </source>
</evidence>
<evidence type="ECO:0000256" key="12">
    <source>
        <dbReference type="NCBIfam" id="TIGR00416"/>
    </source>
</evidence>